<dbReference type="Gene3D" id="3.40.630.30">
    <property type="match status" value="1"/>
</dbReference>
<dbReference type="RefSeq" id="WP_341368653.1">
    <property type="nucleotide sequence ID" value="NZ_CP150951.2"/>
</dbReference>
<keyword evidence="5" id="KW-1185">Reference proteome</keyword>
<evidence type="ECO:0000259" key="3">
    <source>
        <dbReference type="PROSITE" id="PS51186"/>
    </source>
</evidence>
<reference evidence="5" key="1">
    <citation type="submission" date="2024-04" db="EMBL/GenBank/DDBJ databases">
        <title>Phylogenomic analyses of a clade within the roseobacter group suggest taxonomic reassignments of species of the genera Aestuariivita, Citreicella, Loktanella, Nautella, Pelagibaca, Ruegeria, Thalassobius, Thiobacimonas and Tropicibacter, and the proposal o.</title>
        <authorList>
            <person name="Jeon C.O."/>
        </authorList>
    </citation>
    <scope>NUCLEOTIDE SEQUENCE [LARGE SCALE GENOMIC DNA]</scope>
    <source>
        <strain evidence="5">BS5-3</strain>
    </source>
</reference>
<keyword evidence="1 4" id="KW-0808">Transferase</keyword>
<dbReference type="InterPro" id="IPR016181">
    <property type="entry name" value="Acyl_CoA_acyltransferase"/>
</dbReference>
<dbReference type="EC" id="2.3.-.-" evidence="4"/>
<sequence>MSLIIRKAASADVPALTGCYAAAYAPFQHLGLPPVTEGVDADIADHNVWVAEVDGTLRGGVVLVLGKRAYIANLAVHPDASGQGVGPQLIAQALAAAKAAGHGQVHLVTHCGMTRTQGFYRRHGWTETGRDGDKVYFATQLN</sequence>
<name>A0ABZ2V9D0_9RHOB</name>
<keyword evidence="2 4" id="KW-0012">Acyltransferase</keyword>
<proteinExistence type="predicted"/>
<dbReference type="SUPFAM" id="SSF55729">
    <property type="entry name" value="Acyl-CoA N-acyltransferases (Nat)"/>
    <property type="match status" value="1"/>
</dbReference>
<dbReference type="EMBL" id="CP150951">
    <property type="protein sequence ID" value="WZC50551.1"/>
    <property type="molecule type" value="Genomic_DNA"/>
</dbReference>
<evidence type="ECO:0000313" key="5">
    <source>
        <dbReference type="Proteomes" id="UP001440612"/>
    </source>
</evidence>
<evidence type="ECO:0000313" key="4">
    <source>
        <dbReference type="EMBL" id="WZC50551.1"/>
    </source>
</evidence>
<organism evidence="4 5">
    <name type="scientific">Yoonia phaeophyticola</name>
    <dbReference type="NCBI Taxonomy" id="3137369"/>
    <lineage>
        <taxon>Bacteria</taxon>
        <taxon>Pseudomonadati</taxon>
        <taxon>Pseudomonadota</taxon>
        <taxon>Alphaproteobacteria</taxon>
        <taxon>Rhodobacterales</taxon>
        <taxon>Paracoccaceae</taxon>
        <taxon>Yoonia</taxon>
    </lineage>
</organism>
<accession>A0ABZ2V9D0</accession>
<feature type="domain" description="N-acetyltransferase" evidence="3">
    <location>
        <begin position="3"/>
        <end position="142"/>
    </location>
</feature>
<evidence type="ECO:0000256" key="2">
    <source>
        <dbReference type="ARBA" id="ARBA00023315"/>
    </source>
</evidence>
<dbReference type="CDD" id="cd04301">
    <property type="entry name" value="NAT_SF"/>
    <property type="match status" value="1"/>
</dbReference>
<protein>
    <submittedName>
        <fullName evidence="4">GNAT family N-acetyltransferase</fullName>
        <ecNumber evidence="4">2.3.-.-</ecNumber>
    </submittedName>
</protein>
<dbReference type="InterPro" id="IPR050832">
    <property type="entry name" value="Bact_Acetyltransf"/>
</dbReference>
<dbReference type="Proteomes" id="UP001440612">
    <property type="component" value="Chromosome"/>
</dbReference>
<dbReference type="Pfam" id="PF13508">
    <property type="entry name" value="Acetyltransf_7"/>
    <property type="match status" value="1"/>
</dbReference>
<dbReference type="PROSITE" id="PS51186">
    <property type="entry name" value="GNAT"/>
    <property type="match status" value="1"/>
</dbReference>
<evidence type="ECO:0000256" key="1">
    <source>
        <dbReference type="ARBA" id="ARBA00022679"/>
    </source>
</evidence>
<dbReference type="InterPro" id="IPR000182">
    <property type="entry name" value="GNAT_dom"/>
</dbReference>
<dbReference type="PANTHER" id="PTHR43877">
    <property type="entry name" value="AMINOALKYLPHOSPHONATE N-ACETYLTRANSFERASE-RELATED-RELATED"/>
    <property type="match status" value="1"/>
</dbReference>
<gene>
    <name evidence="4" type="ORF">AABB29_08010</name>
</gene>
<dbReference type="GO" id="GO:0016746">
    <property type="term" value="F:acyltransferase activity"/>
    <property type="evidence" value="ECO:0007669"/>
    <property type="project" value="UniProtKB-KW"/>
</dbReference>